<evidence type="ECO:0000256" key="1">
    <source>
        <dbReference type="ARBA" id="ARBA00022679"/>
    </source>
</evidence>
<sequence>MKEFSPFYRRISKTASKILNGQVKMDVRGLENLPKDQGCVIAANHYSEFDALVVMKALIDADIPVRVLAKAPLFKVPLLGWVMKKTEQVPVYRGTGQARDALGHAKSALDNGETVMIFPEGTLTRQPDYWPMKPKTGVGRLALAGYPVVPCAQWGALEIMGRYDRHLHLGRKKEMSVSFGAPIDFSNLQDHEDANAAARQASDRVIDHVTALLEELRGEEAPEVRYDTKVYGDPGKKALGQFERKRRKAAKKAN</sequence>
<proteinExistence type="predicted"/>
<dbReference type="GO" id="GO:0003841">
    <property type="term" value="F:1-acylglycerol-3-phosphate O-acyltransferase activity"/>
    <property type="evidence" value="ECO:0007669"/>
    <property type="project" value="TreeGrafter"/>
</dbReference>
<dbReference type="PANTHER" id="PTHR10434">
    <property type="entry name" value="1-ACYL-SN-GLYCEROL-3-PHOSPHATE ACYLTRANSFERASE"/>
    <property type="match status" value="1"/>
</dbReference>
<keyword evidence="1" id="KW-0808">Transferase</keyword>
<evidence type="ECO:0000259" key="3">
    <source>
        <dbReference type="SMART" id="SM00563"/>
    </source>
</evidence>
<accession>A0A1Q5PMT3</accession>
<dbReference type="EMBL" id="MQSV01000002">
    <property type="protein sequence ID" value="OKL48785.1"/>
    <property type="molecule type" value="Genomic_DNA"/>
</dbReference>
<keyword evidence="5" id="KW-1185">Reference proteome</keyword>
<dbReference type="OrthoDB" id="9806008at2"/>
<evidence type="ECO:0000313" key="5">
    <source>
        <dbReference type="Proteomes" id="UP000186785"/>
    </source>
</evidence>
<dbReference type="AlphaFoldDB" id="A0A1Q5PMT3"/>
<dbReference type="Proteomes" id="UP000186785">
    <property type="component" value="Unassembled WGS sequence"/>
</dbReference>
<gene>
    <name evidence="4" type="ORF">BSR29_02695</name>
</gene>
<dbReference type="SMART" id="SM00563">
    <property type="entry name" value="PlsC"/>
    <property type="match status" value="1"/>
</dbReference>
<dbReference type="CDD" id="cd07989">
    <property type="entry name" value="LPLAT_AGPAT-like"/>
    <property type="match status" value="1"/>
</dbReference>
<dbReference type="GO" id="GO:0006654">
    <property type="term" value="P:phosphatidic acid biosynthetic process"/>
    <property type="evidence" value="ECO:0007669"/>
    <property type="project" value="TreeGrafter"/>
</dbReference>
<dbReference type="InterPro" id="IPR002123">
    <property type="entry name" value="Plipid/glycerol_acylTrfase"/>
</dbReference>
<dbReference type="SUPFAM" id="SSF69593">
    <property type="entry name" value="Glycerol-3-phosphate (1)-acyltransferase"/>
    <property type="match status" value="1"/>
</dbReference>
<dbReference type="RefSeq" id="WP_073708793.1">
    <property type="nucleotide sequence ID" value="NZ_MQSV01000002.1"/>
</dbReference>
<name>A0A1Q5PMT3_9ACTO</name>
<evidence type="ECO:0000256" key="2">
    <source>
        <dbReference type="ARBA" id="ARBA00023315"/>
    </source>
</evidence>
<reference evidence="4 5" key="1">
    <citation type="submission" date="2016-11" db="EMBL/GenBank/DDBJ databases">
        <title>Actinomyces gypaetusis sp. nov. isolated from the vulture Gypaetus barbatus in Qinghai Tibet Plateau China.</title>
        <authorList>
            <person name="Meng X."/>
        </authorList>
    </citation>
    <scope>NUCLEOTIDE SEQUENCE [LARGE SCALE GENOMIC DNA]</scope>
    <source>
        <strain evidence="4 5">VUL4_2</strain>
    </source>
</reference>
<feature type="domain" description="Phospholipid/glycerol acyltransferase" evidence="3">
    <location>
        <begin position="39"/>
        <end position="156"/>
    </location>
</feature>
<dbReference type="GO" id="GO:0005886">
    <property type="term" value="C:plasma membrane"/>
    <property type="evidence" value="ECO:0007669"/>
    <property type="project" value="TreeGrafter"/>
</dbReference>
<comment type="caution">
    <text evidence="4">The sequence shown here is derived from an EMBL/GenBank/DDBJ whole genome shotgun (WGS) entry which is preliminary data.</text>
</comment>
<protein>
    <recommendedName>
        <fullName evidence="3">Phospholipid/glycerol acyltransferase domain-containing protein</fullName>
    </recommendedName>
</protein>
<dbReference type="STRING" id="1921764.BSR28_02555"/>
<keyword evidence="2" id="KW-0012">Acyltransferase</keyword>
<dbReference type="Pfam" id="PF01553">
    <property type="entry name" value="Acyltransferase"/>
    <property type="match status" value="1"/>
</dbReference>
<organism evidence="4 5">
    <name type="scientific">Boudabousia liubingyangii</name>
    <dbReference type="NCBI Taxonomy" id="1921764"/>
    <lineage>
        <taxon>Bacteria</taxon>
        <taxon>Bacillati</taxon>
        <taxon>Actinomycetota</taxon>
        <taxon>Actinomycetes</taxon>
        <taxon>Actinomycetales</taxon>
        <taxon>Actinomycetaceae</taxon>
        <taxon>Boudabousia</taxon>
    </lineage>
</organism>
<dbReference type="PANTHER" id="PTHR10434:SF55">
    <property type="entry name" value="POSSIBLE ACYLTRANSFERASE"/>
    <property type="match status" value="1"/>
</dbReference>
<evidence type="ECO:0000313" key="4">
    <source>
        <dbReference type="EMBL" id="OKL48785.1"/>
    </source>
</evidence>